<dbReference type="Proteomes" id="UP000677054">
    <property type="component" value="Unassembled WGS sequence"/>
</dbReference>
<feature type="region of interest" description="Disordered" evidence="6">
    <location>
        <begin position="310"/>
        <end position="346"/>
    </location>
</feature>
<dbReference type="InterPro" id="IPR036961">
    <property type="entry name" value="Kinesin_motor_dom_sf"/>
</dbReference>
<feature type="compositionally biased region" description="Low complexity" evidence="6">
    <location>
        <begin position="326"/>
        <end position="343"/>
    </location>
</feature>
<feature type="region of interest" description="Disordered" evidence="6">
    <location>
        <begin position="387"/>
        <end position="418"/>
    </location>
</feature>
<dbReference type="SMART" id="SM00129">
    <property type="entry name" value="KISc"/>
    <property type="match status" value="1"/>
</dbReference>
<dbReference type="InterPro" id="IPR027417">
    <property type="entry name" value="P-loop_NTPase"/>
</dbReference>
<evidence type="ECO:0000313" key="9">
    <source>
        <dbReference type="Proteomes" id="UP000677054"/>
    </source>
</evidence>
<accession>A0A7R9FPD7</accession>
<dbReference type="OrthoDB" id="6381817at2759"/>
<dbReference type="SUPFAM" id="SSF52540">
    <property type="entry name" value="P-loop containing nucleoside triphosphate hydrolases"/>
    <property type="match status" value="1"/>
</dbReference>
<feature type="compositionally biased region" description="Low complexity" evidence="6">
    <location>
        <begin position="775"/>
        <end position="801"/>
    </location>
</feature>
<organism evidence="8">
    <name type="scientific">Darwinula stevensoni</name>
    <dbReference type="NCBI Taxonomy" id="69355"/>
    <lineage>
        <taxon>Eukaryota</taxon>
        <taxon>Metazoa</taxon>
        <taxon>Ecdysozoa</taxon>
        <taxon>Arthropoda</taxon>
        <taxon>Crustacea</taxon>
        <taxon>Oligostraca</taxon>
        <taxon>Ostracoda</taxon>
        <taxon>Podocopa</taxon>
        <taxon>Podocopida</taxon>
        <taxon>Darwinulocopina</taxon>
        <taxon>Darwinuloidea</taxon>
        <taxon>Darwinulidae</taxon>
        <taxon>Darwinula</taxon>
    </lineage>
</organism>
<dbReference type="GO" id="GO:0003777">
    <property type="term" value="F:microtubule motor activity"/>
    <property type="evidence" value="ECO:0007669"/>
    <property type="project" value="InterPro"/>
</dbReference>
<keyword evidence="4" id="KW-0206">Cytoskeleton</keyword>
<evidence type="ECO:0000256" key="2">
    <source>
        <dbReference type="ARBA" id="ARBA00022741"/>
    </source>
</evidence>
<reference evidence="8" key="1">
    <citation type="submission" date="2020-11" db="EMBL/GenBank/DDBJ databases">
        <authorList>
            <person name="Tran Van P."/>
        </authorList>
    </citation>
    <scope>NUCLEOTIDE SEQUENCE</scope>
</reference>
<sequence length="978" mass="106832">MYRVKVMLRVKEGEGRECLELDPKRRQVALLDPSRVAVGSNHSFVPACAPKMFAFDALFHPQESQVTPNVIKSHHGSVGKTETMVGRDGNPGIIPMAIAWLFKSIGEQRQKSGARFSVRISAVEVLGAQETLRDLLAPYAHDSEQSPGVYLRDDPLFGAQLQNVSELRASNAQKAAYYLDAALAARTPQGSAGNVHLLFTLHLYQYSLVDGKSGKSAVSGGRSRLHLFDLGGGDKTSKGGLTSSAIGNVLIAIFNGIRHLPHKESKMTQLLRECLNSLTCQATVIAHASNAADHYSDSLATIQLASRIHRTRRKKIKMRIGGSGSSGTESSSTSGKSTGPSSSEQSCDTVIYLGHGAASGSADDTATDGEHPPTHCPLARIKHIEKQAQMKGARDRGPKPPLAPKPTRLPRPVTPKYSAISQPRANGIEGKDTTNDPLSTDADTAQLMESETAWKEEHWIDGPKFSKSQVARARRVKAQTAGIRTNGALLYGFMDRHKKAMIEQWVKGQAESAEVWIDQPPSEGDCQPITEQTQEEVSPERDYKVTAVDIENENEGYDLGTGQDPDLELILVRDTGAQVTEEDISRCLGVDIENPLPESDQESLLDHPLRILNGISVYESGDDLEDPSNLTEDLLQAWRCEYFAKRFPIPPLAQEEGNHNTPLRCQSLTLKDMLYGSAESSLNEKLSEIASISSEPFREDKVPLVRSKMRPLPEDVANSCLCSDFETQLQNKLSLMYASLRLPDGALDPNFTMEENVVKPLEPMTSEKPCTVSDSSLHSLSRSHTLSSSGGSGSNTLGSNSWEGYDSGHDSGLGFQPHNEKGKDKFLKLLGRAKPVHIKPPTVQDSESSSGGSSQDSDPEEDRNIKCLEAQSEDPECPPLEVEELGLEDVIKAERLASSTPVDEHYISCMRGKYQSLLKELGQARARLVTHEVIEDTDSSGKEPVTSAEWESEVQHLEKQVASCKAKLLMVTCFDSRI</sequence>
<comment type="caution">
    <text evidence="5">Lacks conserved residue(s) required for the propagation of feature annotation.</text>
</comment>
<feature type="compositionally biased region" description="Low complexity" evidence="6">
    <location>
        <begin position="844"/>
        <end position="856"/>
    </location>
</feature>
<feature type="region of interest" description="Disordered" evidence="6">
    <location>
        <begin position="837"/>
        <end position="863"/>
    </location>
</feature>
<evidence type="ECO:0000313" key="8">
    <source>
        <dbReference type="EMBL" id="CAD7250014.1"/>
    </source>
</evidence>
<evidence type="ECO:0000259" key="7">
    <source>
        <dbReference type="PROSITE" id="PS50067"/>
    </source>
</evidence>
<keyword evidence="2" id="KW-0547">Nucleotide-binding</keyword>
<feature type="region of interest" description="Disordered" evidence="6">
    <location>
        <begin position="762"/>
        <end position="803"/>
    </location>
</feature>
<dbReference type="GO" id="GO:0007018">
    <property type="term" value="P:microtubule-based movement"/>
    <property type="evidence" value="ECO:0007669"/>
    <property type="project" value="InterPro"/>
</dbReference>
<protein>
    <recommendedName>
        <fullName evidence="7">Kinesin motor domain-containing protein</fullName>
    </recommendedName>
</protein>
<evidence type="ECO:0000256" key="6">
    <source>
        <dbReference type="SAM" id="MobiDB-lite"/>
    </source>
</evidence>
<dbReference type="GO" id="GO:0005524">
    <property type="term" value="F:ATP binding"/>
    <property type="evidence" value="ECO:0007669"/>
    <property type="project" value="UniProtKB-KW"/>
</dbReference>
<keyword evidence="9" id="KW-1185">Reference proteome</keyword>
<dbReference type="PROSITE" id="PS50067">
    <property type="entry name" value="KINESIN_MOTOR_2"/>
    <property type="match status" value="1"/>
</dbReference>
<dbReference type="InterPro" id="IPR027640">
    <property type="entry name" value="Kinesin-like_fam"/>
</dbReference>
<feature type="compositionally biased region" description="Basic and acidic residues" evidence="6">
    <location>
        <begin position="387"/>
        <end position="398"/>
    </location>
</feature>
<dbReference type="GO" id="GO:0015630">
    <property type="term" value="C:microtubule cytoskeleton"/>
    <property type="evidence" value="ECO:0007669"/>
    <property type="project" value="UniProtKB-ARBA"/>
</dbReference>
<proteinExistence type="inferred from homology"/>
<dbReference type="Gene3D" id="3.40.850.10">
    <property type="entry name" value="Kinesin motor domain"/>
    <property type="match status" value="1"/>
</dbReference>
<evidence type="ECO:0000256" key="5">
    <source>
        <dbReference type="PROSITE-ProRule" id="PRU00283"/>
    </source>
</evidence>
<dbReference type="EMBL" id="LR902129">
    <property type="protein sequence ID" value="CAD7250014.1"/>
    <property type="molecule type" value="Genomic_DNA"/>
</dbReference>
<dbReference type="PANTHER" id="PTHR21608:SF7">
    <property type="entry name" value="KINESIN-LIKE PROTEIN CG14535"/>
    <property type="match status" value="1"/>
</dbReference>
<keyword evidence="4" id="KW-0963">Cytoplasm</keyword>
<name>A0A7R9FPD7_9CRUS</name>
<dbReference type="GO" id="GO:0008017">
    <property type="term" value="F:microtubule binding"/>
    <property type="evidence" value="ECO:0007669"/>
    <property type="project" value="InterPro"/>
</dbReference>
<feature type="compositionally biased region" description="Pro residues" evidence="6">
    <location>
        <begin position="399"/>
        <end position="413"/>
    </location>
</feature>
<evidence type="ECO:0000256" key="1">
    <source>
        <dbReference type="ARBA" id="ARBA00004245"/>
    </source>
</evidence>
<dbReference type="PANTHER" id="PTHR21608">
    <property type="entry name" value="KINESIN-LIKE PROTEIN CG14535"/>
    <property type="match status" value="1"/>
</dbReference>
<keyword evidence="3" id="KW-0067">ATP-binding</keyword>
<gene>
    <name evidence="8" type="ORF">DSTB1V02_LOCUS9798</name>
</gene>
<dbReference type="AlphaFoldDB" id="A0A7R9FPD7"/>
<evidence type="ECO:0000256" key="3">
    <source>
        <dbReference type="ARBA" id="ARBA00022840"/>
    </source>
</evidence>
<feature type="region of interest" description="Disordered" evidence="6">
    <location>
        <begin position="520"/>
        <end position="541"/>
    </location>
</feature>
<comment type="similarity">
    <text evidence="5">Belongs to the TRAFAC class myosin-kinesin ATPase superfamily. Kinesin family.</text>
</comment>
<dbReference type="EMBL" id="CAJPEV010002612">
    <property type="protein sequence ID" value="CAG0897482.1"/>
    <property type="molecule type" value="Genomic_DNA"/>
</dbReference>
<feature type="domain" description="Kinesin motor" evidence="7">
    <location>
        <begin position="79"/>
        <end position="311"/>
    </location>
</feature>
<dbReference type="Pfam" id="PF00225">
    <property type="entry name" value="Kinesin"/>
    <property type="match status" value="1"/>
</dbReference>
<evidence type="ECO:0000256" key="4">
    <source>
        <dbReference type="ARBA" id="ARBA00023212"/>
    </source>
</evidence>
<dbReference type="InterPro" id="IPR001752">
    <property type="entry name" value="Kinesin_motor_dom"/>
</dbReference>
<comment type="subcellular location">
    <subcellularLocation>
        <location evidence="1">Cytoplasm</location>
        <location evidence="1">Cytoskeleton</location>
    </subcellularLocation>
</comment>